<dbReference type="Gene3D" id="1.25.10.10">
    <property type="entry name" value="Leucine-rich Repeat Variant"/>
    <property type="match status" value="1"/>
</dbReference>
<keyword evidence="5" id="KW-1185">Reference proteome</keyword>
<keyword evidence="1" id="KW-0042">Antenna complex</keyword>
<name>A0A926VJR5_9CYAN</name>
<dbReference type="GO" id="GO:0030089">
    <property type="term" value="C:phycobilisome"/>
    <property type="evidence" value="ECO:0007669"/>
    <property type="project" value="UniProtKB-KW"/>
</dbReference>
<evidence type="ECO:0000313" key="5">
    <source>
        <dbReference type="Proteomes" id="UP000641646"/>
    </source>
</evidence>
<feature type="region of interest" description="Disordered" evidence="3">
    <location>
        <begin position="1"/>
        <end position="32"/>
    </location>
</feature>
<reference evidence="4" key="1">
    <citation type="journal article" date="2015" name="ISME J.">
        <title>Draft Genome Sequence of Streptomyces incarnatus NRRL8089, which Produces the Nucleoside Antibiotic Sinefungin.</title>
        <authorList>
            <person name="Oshima K."/>
            <person name="Hattori M."/>
            <person name="Shimizu H."/>
            <person name="Fukuda K."/>
            <person name="Nemoto M."/>
            <person name="Inagaki K."/>
            <person name="Tamura T."/>
        </authorList>
    </citation>
    <scope>NUCLEOTIDE SEQUENCE</scope>
    <source>
        <strain evidence="4">FACHB-1375</strain>
    </source>
</reference>
<dbReference type="SMART" id="SM00567">
    <property type="entry name" value="EZ_HEAT"/>
    <property type="match status" value="2"/>
</dbReference>
<organism evidence="4 5">
    <name type="scientific">Aerosakkonema funiforme FACHB-1375</name>
    <dbReference type="NCBI Taxonomy" id="2949571"/>
    <lineage>
        <taxon>Bacteria</taxon>
        <taxon>Bacillati</taxon>
        <taxon>Cyanobacteriota</taxon>
        <taxon>Cyanophyceae</taxon>
        <taxon>Oscillatoriophycideae</taxon>
        <taxon>Aerosakkonematales</taxon>
        <taxon>Aerosakkonemataceae</taxon>
        <taxon>Aerosakkonema</taxon>
    </lineage>
</organism>
<protein>
    <submittedName>
        <fullName evidence="4">HEAT repeat domain-containing protein</fullName>
    </submittedName>
</protein>
<keyword evidence="2" id="KW-0605">Phycobilisome</keyword>
<dbReference type="InterPro" id="IPR016024">
    <property type="entry name" value="ARM-type_fold"/>
</dbReference>
<comment type="caution">
    <text evidence="4">The sequence shown here is derived from an EMBL/GenBank/DDBJ whole genome shotgun (WGS) entry which is preliminary data.</text>
</comment>
<dbReference type="Pfam" id="PF13646">
    <property type="entry name" value="HEAT_2"/>
    <property type="match status" value="1"/>
</dbReference>
<dbReference type="SUPFAM" id="SSF48371">
    <property type="entry name" value="ARM repeat"/>
    <property type="match status" value="1"/>
</dbReference>
<dbReference type="AlphaFoldDB" id="A0A926VJR5"/>
<accession>A0A926VJR5</accession>
<gene>
    <name evidence="4" type="ORF">H6G03_28635</name>
</gene>
<sequence>MGNETGQPQNWGVGNRDNFSTQNSKLKIQNSPSPQSLIQAVEEADNPGRLIAAVRALADARLEAGIPTLIAALGYNNPGAALAAVAGLIQMGASAVPPLLEKLDGYNYGARAYAIRALAAIADTRALEILHKAALTDFAPSVRRAAAKGLGNLHWQQLSPDLIQAAQEKSFQALRQVSQDSDWSIRYAAVVGLQSLAQESGFKEQIQTHFQQMLASESDRAVRARVRLATVSS</sequence>
<evidence type="ECO:0000313" key="4">
    <source>
        <dbReference type="EMBL" id="MBD2184993.1"/>
    </source>
</evidence>
<proteinExistence type="predicted"/>
<dbReference type="InterPro" id="IPR011989">
    <property type="entry name" value="ARM-like"/>
</dbReference>
<dbReference type="Proteomes" id="UP000641646">
    <property type="component" value="Unassembled WGS sequence"/>
</dbReference>
<dbReference type="InterPro" id="IPR004155">
    <property type="entry name" value="PBS_lyase_HEAT"/>
</dbReference>
<dbReference type="EMBL" id="JACJPW010000102">
    <property type="protein sequence ID" value="MBD2184993.1"/>
    <property type="molecule type" value="Genomic_DNA"/>
</dbReference>
<evidence type="ECO:0000256" key="1">
    <source>
        <dbReference type="ARBA" id="ARBA00022549"/>
    </source>
</evidence>
<evidence type="ECO:0000256" key="3">
    <source>
        <dbReference type="SAM" id="MobiDB-lite"/>
    </source>
</evidence>
<reference evidence="4" key="2">
    <citation type="submission" date="2020-08" db="EMBL/GenBank/DDBJ databases">
        <authorList>
            <person name="Chen M."/>
            <person name="Teng W."/>
            <person name="Zhao L."/>
            <person name="Hu C."/>
            <person name="Zhou Y."/>
            <person name="Han B."/>
            <person name="Song L."/>
            <person name="Shu W."/>
        </authorList>
    </citation>
    <scope>NUCLEOTIDE SEQUENCE</scope>
    <source>
        <strain evidence="4">FACHB-1375</strain>
    </source>
</reference>
<evidence type="ECO:0000256" key="2">
    <source>
        <dbReference type="ARBA" id="ARBA00022738"/>
    </source>
</evidence>